<evidence type="ECO:0000256" key="1">
    <source>
        <dbReference type="SAM" id="MobiDB-lite"/>
    </source>
</evidence>
<sequence>MTVFSQGLWMAGMSARCRPDCGGKPVIDHVSRLAASGRYPGSAPADPARHNGTAGGS</sequence>
<feature type="region of interest" description="Disordered" evidence="1">
    <location>
        <begin position="38"/>
        <end position="57"/>
    </location>
</feature>
<dbReference type="Proteomes" id="UP000191988">
    <property type="component" value="Unassembled WGS sequence"/>
</dbReference>
<dbReference type="STRING" id="1183432.AGR3A_Cc420201"/>
<gene>
    <name evidence="2" type="ORF">AGR3A_Cc420201</name>
</gene>
<name>A0A1S7QCB8_9HYPH</name>
<accession>A0A1S7QCB8</accession>
<dbReference type="EMBL" id="FBWK01000037">
    <property type="protein sequence ID" value="CUX34398.1"/>
    <property type="molecule type" value="Genomic_DNA"/>
</dbReference>
<evidence type="ECO:0000313" key="3">
    <source>
        <dbReference type="Proteomes" id="UP000191988"/>
    </source>
</evidence>
<organism evidence="2 3">
    <name type="scientific">Agrobacterium tomkonis CFBP 6623</name>
    <dbReference type="NCBI Taxonomy" id="1183432"/>
    <lineage>
        <taxon>Bacteria</taxon>
        <taxon>Pseudomonadati</taxon>
        <taxon>Pseudomonadota</taxon>
        <taxon>Alphaproteobacteria</taxon>
        <taxon>Hyphomicrobiales</taxon>
        <taxon>Rhizobiaceae</taxon>
        <taxon>Rhizobium/Agrobacterium group</taxon>
        <taxon>Agrobacterium</taxon>
        <taxon>Agrobacterium tumefaciens complex</taxon>
    </lineage>
</organism>
<dbReference type="AlphaFoldDB" id="A0A1S7QCB8"/>
<protein>
    <submittedName>
        <fullName evidence="2">Uncharacterized protein</fullName>
    </submittedName>
</protein>
<evidence type="ECO:0000313" key="2">
    <source>
        <dbReference type="EMBL" id="CUX34398.1"/>
    </source>
</evidence>
<keyword evidence="3" id="KW-1185">Reference proteome</keyword>
<reference evidence="3" key="1">
    <citation type="submission" date="2016-01" db="EMBL/GenBank/DDBJ databases">
        <authorList>
            <person name="Regsiter A."/>
            <person name="william w."/>
        </authorList>
    </citation>
    <scope>NUCLEOTIDE SEQUENCE [LARGE SCALE GENOMIC DNA]</scope>
    <source>
        <strain evidence="3">CFBP 6623</strain>
    </source>
</reference>
<proteinExistence type="predicted"/>